<dbReference type="EnsemblMetazoa" id="XM_021045059.2">
    <property type="protein sequence ID" value="XP_020900718.2"/>
    <property type="gene ID" value="LOC110239343"/>
</dbReference>
<dbReference type="PANTHER" id="PTHR21512">
    <property type="entry name" value="TRAFFICKING PROTEIN PARTICLE COMPLEX SUBUNIT 9"/>
    <property type="match status" value="1"/>
</dbReference>
<dbReference type="Proteomes" id="UP000887567">
    <property type="component" value="Unplaced"/>
</dbReference>
<reference evidence="2" key="1">
    <citation type="submission" date="2022-11" db="UniProtKB">
        <authorList>
            <consortium name="EnsemblMetazoa"/>
        </authorList>
    </citation>
    <scope>IDENTIFICATION</scope>
</reference>
<name>A0A913X9Z2_EXADI</name>
<dbReference type="RefSeq" id="XP_020900718.2">
    <property type="nucleotide sequence ID" value="XM_021045059.2"/>
</dbReference>
<sequence>MGSCIYKVLAPSPDSSIWFTEVSVNNETFNKEKGVSVTCCATVTISVVISNKADISYKNMSLRFEPYQDHANGYRASELNGKVAWIGDLSSCENEVVRGTSFQHSCSFVFFYAGEYLIDITCTADDNNTKDILSARDKPAACKWTFSPPLKIQVTT</sequence>
<keyword evidence="3" id="KW-1185">Reference proteome</keyword>
<evidence type="ECO:0000259" key="1">
    <source>
        <dbReference type="Pfam" id="PF26283"/>
    </source>
</evidence>
<dbReference type="GO" id="GO:0005802">
    <property type="term" value="C:trans-Golgi network"/>
    <property type="evidence" value="ECO:0007669"/>
    <property type="project" value="TreeGrafter"/>
</dbReference>
<dbReference type="PANTHER" id="PTHR21512:SF5">
    <property type="entry name" value="TRAFFICKING PROTEIN PARTICLE COMPLEX SUBUNIT 9"/>
    <property type="match status" value="1"/>
</dbReference>
<dbReference type="KEGG" id="epa:110239343"/>
<evidence type="ECO:0000313" key="3">
    <source>
        <dbReference type="Proteomes" id="UP000887567"/>
    </source>
</evidence>
<dbReference type="Pfam" id="PF26283">
    <property type="entry name" value="Ig_TRAPPC9-Trs120_4th"/>
    <property type="match status" value="1"/>
</dbReference>
<dbReference type="OMA" id="YLIDITC"/>
<dbReference type="InterPro" id="IPR013935">
    <property type="entry name" value="Trs120_TRAPPC9"/>
</dbReference>
<organism evidence="2 3">
    <name type="scientific">Exaiptasia diaphana</name>
    <name type="common">Tropical sea anemone</name>
    <name type="synonym">Aiptasia pulchella</name>
    <dbReference type="NCBI Taxonomy" id="2652724"/>
    <lineage>
        <taxon>Eukaryota</taxon>
        <taxon>Metazoa</taxon>
        <taxon>Cnidaria</taxon>
        <taxon>Anthozoa</taxon>
        <taxon>Hexacorallia</taxon>
        <taxon>Actiniaria</taxon>
        <taxon>Aiptasiidae</taxon>
        <taxon>Exaiptasia</taxon>
    </lineage>
</organism>
<feature type="domain" description="Trs120/TRAPPC9 fourth Ig-like" evidence="1">
    <location>
        <begin position="22"/>
        <end position="154"/>
    </location>
</feature>
<protein>
    <recommendedName>
        <fullName evidence="1">Trs120/TRAPPC9 fourth Ig-like domain-containing protein</fullName>
    </recommendedName>
</protein>
<evidence type="ECO:0000313" key="2">
    <source>
        <dbReference type="EnsemblMetazoa" id="XP_020900718.2"/>
    </source>
</evidence>
<proteinExistence type="predicted"/>
<accession>A0A913X9Z2</accession>
<dbReference type="InterPro" id="IPR058568">
    <property type="entry name" value="Ig_TRAPPC9_Trs120_4th"/>
</dbReference>
<dbReference type="AlphaFoldDB" id="A0A913X9Z2"/>
<dbReference type="GeneID" id="110239343"/>